<keyword evidence="1" id="KW-0808">Transferase</keyword>
<protein>
    <submittedName>
        <fullName evidence="1">Putative glycosyltransferase</fullName>
    </submittedName>
</protein>
<name>A0A0A8J9M6_ECOLX</name>
<dbReference type="AlphaFoldDB" id="A0A0A8J9M6"/>
<organism evidence="1">
    <name type="scientific">Escherichia coli</name>
    <dbReference type="NCBI Taxonomy" id="562"/>
    <lineage>
        <taxon>Bacteria</taxon>
        <taxon>Pseudomonadati</taxon>
        <taxon>Pseudomonadota</taxon>
        <taxon>Gammaproteobacteria</taxon>
        <taxon>Enterobacterales</taxon>
        <taxon>Enterobacteriaceae</taxon>
        <taxon>Escherichia</taxon>
    </lineage>
</organism>
<evidence type="ECO:0000313" key="1">
    <source>
        <dbReference type="EMBL" id="BAQ02030.1"/>
    </source>
</evidence>
<reference evidence="1" key="1">
    <citation type="journal article" date="2014" name="DNA Res.">
        <title>A complete view of the genetic diversity of the Escherichia coli O-antigen biosynthesis gene cluster.</title>
        <authorList>
            <person name="Iguchi A."/>
            <person name="Iyoda S."/>
            <person name="Kikuchi T."/>
            <person name="Ogura Y."/>
            <person name="Katsura K."/>
            <person name="Ohnishi M."/>
            <person name="Hayashi T."/>
            <person name="Thomson N.R."/>
        </authorList>
    </citation>
    <scope>NUCLEOTIDE SEQUENCE</scope>
    <source>
        <strain evidence="1">99-4473</strain>
    </source>
</reference>
<proteinExistence type="predicted"/>
<dbReference type="GO" id="GO:0016740">
    <property type="term" value="F:transferase activity"/>
    <property type="evidence" value="ECO:0007669"/>
    <property type="project" value="UniProtKB-KW"/>
</dbReference>
<dbReference type="RefSeq" id="WP_032318848.1">
    <property type="nucleotide sequence ID" value="NZ_CAXVGV010000012.1"/>
</dbReference>
<dbReference type="SUPFAM" id="SSF53756">
    <property type="entry name" value="UDP-Glycosyltransferase/glycogen phosphorylase"/>
    <property type="match status" value="1"/>
</dbReference>
<accession>A0A0A8J9M6</accession>
<dbReference type="EMBL" id="AB812080">
    <property type="protein sequence ID" value="BAQ02030.1"/>
    <property type="molecule type" value="Genomic_DNA"/>
</dbReference>
<sequence length="409" mass="47792">MQKIIIYHPSKYLGGTEILFSRVIQLLLSVKLLNIHVVDYPDGILIGKFHNAKVKYHDVINYNTKDVLEGALIISSARNIYRVFYECVKNDVREIKPMFWLLHPSELYAGYCLGSTFLKKISYTVLKRYIAMLPALKFYINVIRELDINKNLWLMDDTSRRESEWMLNYQFRDNAVLPLITNLDCQSISYPVTTQNIKILVISRLDDFKVYGVEKLITDIIFNKENNNITIEIIGDGEAKNKLIERYNNELNIVFHGYVENAELNRMIENNEYSILFAMGTSALEGCSRCIPTVLLPCADKSIKGRNNVYKYIHMNDDFSLGEYIDTPFESTGYITFDDVISTYSKEKYYLREKTKKFFLEKYEKDKTNNDFLNALGQIKSLKITMMKTSLIFEKYTEIIIKQRLKKGF</sequence>